<proteinExistence type="predicted"/>
<evidence type="ECO:0000313" key="2">
    <source>
        <dbReference type="Proteomes" id="UP000499080"/>
    </source>
</evidence>
<name>A0A4Y2A5U5_ARAVE</name>
<organism evidence="1 2">
    <name type="scientific">Araneus ventricosus</name>
    <name type="common">Orbweaver spider</name>
    <name type="synonym">Epeira ventricosa</name>
    <dbReference type="NCBI Taxonomy" id="182803"/>
    <lineage>
        <taxon>Eukaryota</taxon>
        <taxon>Metazoa</taxon>
        <taxon>Ecdysozoa</taxon>
        <taxon>Arthropoda</taxon>
        <taxon>Chelicerata</taxon>
        <taxon>Arachnida</taxon>
        <taxon>Araneae</taxon>
        <taxon>Araneomorphae</taxon>
        <taxon>Entelegynae</taxon>
        <taxon>Araneoidea</taxon>
        <taxon>Araneidae</taxon>
        <taxon>Araneus</taxon>
    </lineage>
</organism>
<dbReference type="AlphaFoldDB" id="A0A4Y2A5U5"/>
<comment type="caution">
    <text evidence="1">The sequence shown here is derived from an EMBL/GenBank/DDBJ whole genome shotgun (WGS) entry which is preliminary data.</text>
</comment>
<accession>A0A4Y2A5U5</accession>
<keyword evidence="2" id="KW-1185">Reference proteome</keyword>
<protein>
    <submittedName>
        <fullName evidence="1">Uncharacterized protein</fullName>
    </submittedName>
</protein>
<gene>
    <name evidence="1" type="ORF">AVEN_194401_1</name>
</gene>
<dbReference type="EMBL" id="BGPR01000007">
    <property type="protein sequence ID" value="GBL75148.1"/>
    <property type="molecule type" value="Genomic_DNA"/>
</dbReference>
<dbReference type="Proteomes" id="UP000499080">
    <property type="component" value="Unassembled WGS sequence"/>
</dbReference>
<evidence type="ECO:0000313" key="1">
    <source>
        <dbReference type="EMBL" id="GBL75148.1"/>
    </source>
</evidence>
<sequence length="117" mass="13956">MRRARGLTHEEILKKQQRIDEIYSNDSEIRYLDGDEEYVPTECNNSDDESEISLQHDSECHENEQLPPSKARYPFIQYIQSKPDKFRIKFWLPFWADSKYVLNDFPYTGADSEWSAD</sequence>
<reference evidence="1 2" key="1">
    <citation type="journal article" date="2019" name="Sci. Rep.">
        <title>Orb-weaving spider Araneus ventricosus genome elucidates the spidroin gene catalogue.</title>
        <authorList>
            <person name="Kono N."/>
            <person name="Nakamura H."/>
            <person name="Ohtoshi R."/>
            <person name="Moran D.A.P."/>
            <person name="Shinohara A."/>
            <person name="Yoshida Y."/>
            <person name="Fujiwara M."/>
            <person name="Mori M."/>
            <person name="Tomita M."/>
            <person name="Arakawa K."/>
        </authorList>
    </citation>
    <scope>NUCLEOTIDE SEQUENCE [LARGE SCALE GENOMIC DNA]</scope>
</reference>